<dbReference type="AlphaFoldDB" id="A0A6S6M5Y8"/>
<accession>A0A6S6M5Y8</accession>
<sequence length="246" mass="28031">MATVTAIEWTEETWNPVKGCSKVSAGCTNCYAEVMAHRLQAMGAKGYENGFQVTLLPERLQQPIQKKKSTRYFVNSMGDLFHENVPDAFIDDVFSVIEQTPQHIYQILTKRSRRLSEYCGSKRLPTNAWMGVTVEDRKDGIQRIDNLRTVNASVRFLSIEPLLQDLGTLNLVGINWVIVGGESGPKARPMDEEWVRSIKEQCDKRNVAFFFKQWGTWGQDKVKRNKKENGRLLLGRTWSAYPNVAG</sequence>
<name>A0A6S6M5Y8_9BACT</name>
<gene>
    <name evidence="1" type="ORF">GEOBRER4_n4016</name>
</gene>
<dbReference type="EMBL" id="AP023213">
    <property type="protein sequence ID" value="BCG49113.1"/>
    <property type="molecule type" value="Genomic_DNA"/>
</dbReference>
<proteinExistence type="predicted"/>
<evidence type="ECO:0000313" key="1">
    <source>
        <dbReference type="EMBL" id="BCG49113.1"/>
    </source>
</evidence>
<dbReference type="RefSeq" id="WP_185243647.1">
    <property type="nucleotide sequence ID" value="NZ_AP023213.1"/>
</dbReference>
<dbReference type="Pfam" id="PF07505">
    <property type="entry name" value="DUF5131"/>
    <property type="match status" value="1"/>
</dbReference>
<evidence type="ECO:0000313" key="2">
    <source>
        <dbReference type="Proteomes" id="UP000515472"/>
    </source>
</evidence>
<dbReference type="InterPro" id="IPR011101">
    <property type="entry name" value="DUF5131"/>
</dbReference>
<organism evidence="1 2">
    <name type="scientific">Citrifermentans bremense</name>
    <dbReference type="NCBI Taxonomy" id="60035"/>
    <lineage>
        <taxon>Bacteria</taxon>
        <taxon>Pseudomonadati</taxon>
        <taxon>Thermodesulfobacteriota</taxon>
        <taxon>Desulfuromonadia</taxon>
        <taxon>Geobacterales</taxon>
        <taxon>Geobacteraceae</taxon>
        <taxon>Citrifermentans</taxon>
    </lineage>
</organism>
<protein>
    <submittedName>
        <fullName evidence="1">Bacteriophage protein gp37</fullName>
    </submittedName>
</protein>
<keyword evidence="2" id="KW-1185">Reference proteome</keyword>
<dbReference type="KEGG" id="gbn:GEOBRER4_38630"/>
<reference evidence="1 2" key="1">
    <citation type="submission" date="2020-06" db="EMBL/GenBank/DDBJ databases">
        <title>Interaction of electrochemicaly active bacteria, Geobacter bremensis R4 on different carbon anode.</title>
        <authorList>
            <person name="Meng L."/>
            <person name="Yoshida N."/>
        </authorList>
    </citation>
    <scope>NUCLEOTIDE SEQUENCE [LARGE SCALE GENOMIC DNA]</scope>
    <source>
        <strain evidence="1 2">R4</strain>
    </source>
</reference>
<dbReference type="Proteomes" id="UP000515472">
    <property type="component" value="Chromosome"/>
</dbReference>